<evidence type="ECO:0000313" key="3">
    <source>
        <dbReference type="Proteomes" id="UP001596296"/>
    </source>
</evidence>
<feature type="region of interest" description="Disordered" evidence="1">
    <location>
        <begin position="1"/>
        <end position="42"/>
    </location>
</feature>
<protein>
    <submittedName>
        <fullName evidence="2">Uncharacterized protein</fullName>
    </submittedName>
</protein>
<comment type="caution">
    <text evidence="2">The sequence shown here is derived from an EMBL/GenBank/DDBJ whole genome shotgun (WGS) entry which is preliminary data.</text>
</comment>
<dbReference type="AlphaFoldDB" id="A0ABD5USD2"/>
<evidence type="ECO:0000256" key="1">
    <source>
        <dbReference type="SAM" id="MobiDB-lite"/>
    </source>
</evidence>
<dbReference type="Proteomes" id="UP001596296">
    <property type="component" value="Unassembled WGS sequence"/>
</dbReference>
<name>A0ABD5USD2_9EURY</name>
<reference evidence="2 3" key="1">
    <citation type="journal article" date="2019" name="Int. J. Syst. Evol. Microbiol.">
        <title>The Global Catalogue of Microorganisms (GCM) 10K type strain sequencing project: providing services to taxonomists for standard genome sequencing and annotation.</title>
        <authorList>
            <consortium name="The Broad Institute Genomics Platform"/>
            <consortium name="The Broad Institute Genome Sequencing Center for Infectious Disease"/>
            <person name="Wu L."/>
            <person name="Ma J."/>
        </authorList>
    </citation>
    <scope>NUCLEOTIDE SEQUENCE [LARGE SCALE GENOMIC DNA]</scope>
    <source>
        <strain evidence="2 3">SKJ47</strain>
    </source>
</reference>
<feature type="compositionally biased region" description="Basic and acidic residues" evidence="1">
    <location>
        <begin position="1"/>
        <end position="10"/>
    </location>
</feature>
<sequence length="42" mass="4351">MHPQAVRDVRGNVASVGSGHVTAPTNSERAIPPAEREGGDRA</sequence>
<dbReference type="RefSeq" id="WP_379741469.1">
    <property type="nucleotide sequence ID" value="NZ_JBHSVN010000001.1"/>
</dbReference>
<gene>
    <name evidence="2" type="ORF">ACFQE9_05370</name>
</gene>
<keyword evidence="3" id="KW-1185">Reference proteome</keyword>
<accession>A0ABD5USD2</accession>
<dbReference type="EMBL" id="JBHSXL010000004">
    <property type="protein sequence ID" value="MFC6892043.1"/>
    <property type="molecule type" value="Genomic_DNA"/>
</dbReference>
<organism evidence="2 3">
    <name type="scientific">Halopenitus salinus</name>
    <dbReference type="NCBI Taxonomy" id="1198295"/>
    <lineage>
        <taxon>Archaea</taxon>
        <taxon>Methanobacteriati</taxon>
        <taxon>Methanobacteriota</taxon>
        <taxon>Stenosarchaea group</taxon>
        <taxon>Halobacteria</taxon>
        <taxon>Halobacteriales</taxon>
        <taxon>Haloferacaceae</taxon>
        <taxon>Halopenitus</taxon>
    </lineage>
</organism>
<proteinExistence type="predicted"/>
<evidence type="ECO:0000313" key="2">
    <source>
        <dbReference type="EMBL" id="MFC6892043.1"/>
    </source>
</evidence>